<evidence type="ECO:0000259" key="8">
    <source>
        <dbReference type="Pfam" id="PF00931"/>
    </source>
</evidence>
<dbReference type="InterPro" id="IPR041118">
    <property type="entry name" value="Rx_N"/>
</dbReference>
<keyword evidence="5" id="KW-0611">Plant defense</keyword>
<dbReference type="InterPro" id="IPR042197">
    <property type="entry name" value="Apaf_helical"/>
</dbReference>
<dbReference type="GO" id="GO:0005524">
    <property type="term" value="F:ATP binding"/>
    <property type="evidence" value="ECO:0007669"/>
    <property type="project" value="UniProtKB-KW"/>
</dbReference>
<keyword evidence="2" id="KW-0433">Leucine-rich repeat</keyword>
<dbReference type="InterPro" id="IPR058922">
    <property type="entry name" value="WHD_DRP"/>
</dbReference>
<dbReference type="InterPro" id="IPR056789">
    <property type="entry name" value="LRR_R13L1-DRL21"/>
</dbReference>
<evidence type="ECO:0000313" key="13">
    <source>
        <dbReference type="EnsemblPlants" id="LPERR01G13610.1"/>
    </source>
</evidence>
<dbReference type="Gene3D" id="3.80.10.10">
    <property type="entry name" value="Ribonuclease Inhibitor"/>
    <property type="match status" value="3"/>
</dbReference>
<evidence type="ECO:0000256" key="7">
    <source>
        <dbReference type="SAM" id="MobiDB-lite"/>
    </source>
</evidence>
<dbReference type="InterPro" id="IPR032675">
    <property type="entry name" value="LRR_dom_sf"/>
</dbReference>
<dbReference type="GO" id="GO:0002758">
    <property type="term" value="P:innate immune response-activating signaling pathway"/>
    <property type="evidence" value="ECO:0007669"/>
    <property type="project" value="UniProtKB-ARBA"/>
</dbReference>
<evidence type="ECO:0000259" key="10">
    <source>
        <dbReference type="Pfam" id="PF23247"/>
    </source>
</evidence>
<keyword evidence="4" id="KW-0547">Nucleotide-binding</keyword>
<dbReference type="FunFam" id="3.40.50.300:FF:001091">
    <property type="entry name" value="Probable disease resistance protein At1g61300"/>
    <property type="match status" value="1"/>
</dbReference>
<keyword evidence="3" id="KW-0677">Repeat</keyword>
<feature type="domain" description="Disease resistance protein At4g27190-like leucine-rich repeats" evidence="10">
    <location>
        <begin position="1017"/>
        <end position="1118"/>
    </location>
</feature>
<comment type="similarity">
    <text evidence="1">Belongs to the disease resistance NB-LRR family.</text>
</comment>
<evidence type="ECO:0008006" key="15">
    <source>
        <dbReference type="Google" id="ProtNLM"/>
    </source>
</evidence>
<dbReference type="PANTHER" id="PTHR36766:SF55">
    <property type="entry name" value="OS11G0492900 PROTEIN"/>
    <property type="match status" value="1"/>
</dbReference>
<feature type="domain" description="NB-ARC" evidence="8">
    <location>
        <begin position="166"/>
        <end position="328"/>
    </location>
</feature>
<proteinExistence type="inferred from homology"/>
<evidence type="ECO:0000256" key="5">
    <source>
        <dbReference type="ARBA" id="ARBA00022821"/>
    </source>
</evidence>
<dbReference type="Gene3D" id="1.10.8.430">
    <property type="entry name" value="Helical domain of apoptotic protease-activating factors"/>
    <property type="match status" value="1"/>
</dbReference>
<evidence type="ECO:0000259" key="12">
    <source>
        <dbReference type="Pfam" id="PF25019"/>
    </source>
</evidence>
<feature type="domain" description="R13L1/DRL21-like LRR repeat region" evidence="12">
    <location>
        <begin position="687"/>
        <end position="808"/>
    </location>
</feature>
<dbReference type="PANTHER" id="PTHR36766">
    <property type="entry name" value="PLANT BROAD-SPECTRUM MILDEW RESISTANCE PROTEIN RPW8"/>
    <property type="match status" value="1"/>
</dbReference>
<dbReference type="PRINTS" id="PR00364">
    <property type="entry name" value="DISEASERSIST"/>
</dbReference>
<dbReference type="Pfam" id="PF00931">
    <property type="entry name" value="NB-ARC"/>
    <property type="match status" value="1"/>
</dbReference>
<feature type="region of interest" description="Disordered" evidence="7">
    <location>
        <begin position="1126"/>
        <end position="1146"/>
    </location>
</feature>
<evidence type="ECO:0000256" key="1">
    <source>
        <dbReference type="ARBA" id="ARBA00008894"/>
    </source>
</evidence>
<dbReference type="Gene3D" id="3.40.50.300">
    <property type="entry name" value="P-loop containing nucleotide triphosphate hydrolases"/>
    <property type="match status" value="1"/>
</dbReference>
<evidence type="ECO:0000259" key="11">
    <source>
        <dbReference type="Pfam" id="PF23559"/>
    </source>
</evidence>
<dbReference type="Pfam" id="PF23247">
    <property type="entry name" value="LRR_RPS2"/>
    <property type="match status" value="1"/>
</dbReference>
<evidence type="ECO:0000256" key="3">
    <source>
        <dbReference type="ARBA" id="ARBA00022737"/>
    </source>
</evidence>
<reference evidence="13" key="3">
    <citation type="submission" date="2015-04" db="UniProtKB">
        <authorList>
            <consortium name="EnsemblPlants"/>
        </authorList>
    </citation>
    <scope>IDENTIFICATION</scope>
</reference>
<dbReference type="GO" id="GO:0043531">
    <property type="term" value="F:ADP binding"/>
    <property type="evidence" value="ECO:0007669"/>
    <property type="project" value="InterPro"/>
</dbReference>
<evidence type="ECO:0000256" key="4">
    <source>
        <dbReference type="ARBA" id="ARBA00022741"/>
    </source>
</evidence>
<keyword evidence="14" id="KW-1185">Reference proteome</keyword>
<dbReference type="Proteomes" id="UP000032180">
    <property type="component" value="Chromosome 1"/>
</dbReference>
<dbReference type="GO" id="GO:0042742">
    <property type="term" value="P:defense response to bacterium"/>
    <property type="evidence" value="ECO:0007669"/>
    <property type="project" value="UniProtKB-ARBA"/>
</dbReference>
<reference evidence="14" key="2">
    <citation type="submission" date="2013-12" db="EMBL/GenBank/DDBJ databases">
        <authorList>
            <person name="Yu Y."/>
            <person name="Lee S."/>
            <person name="de Baynast K."/>
            <person name="Wissotski M."/>
            <person name="Liu L."/>
            <person name="Talag J."/>
            <person name="Goicoechea J."/>
            <person name="Angelova A."/>
            <person name="Jetty R."/>
            <person name="Kudrna D."/>
            <person name="Golser W."/>
            <person name="Rivera L."/>
            <person name="Zhang J."/>
            <person name="Wing R."/>
        </authorList>
    </citation>
    <scope>NUCLEOTIDE SEQUENCE</scope>
</reference>
<evidence type="ECO:0000256" key="2">
    <source>
        <dbReference type="ARBA" id="ARBA00022614"/>
    </source>
</evidence>
<dbReference type="InterPro" id="IPR027417">
    <property type="entry name" value="P-loop_NTPase"/>
</dbReference>
<dbReference type="eggNOG" id="KOG4658">
    <property type="taxonomic scope" value="Eukaryota"/>
</dbReference>
<dbReference type="SUPFAM" id="SSF52540">
    <property type="entry name" value="P-loop containing nucleoside triphosphate hydrolases"/>
    <property type="match status" value="1"/>
</dbReference>
<organism evidence="13 14">
    <name type="scientific">Leersia perrieri</name>
    <dbReference type="NCBI Taxonomy" id="77586"/>
    <lineage>
        <taxon>Eukaryota</taxon>
        <taxon>Viridiplantae</taxon>
        <taxon>Streptophyta</taxon>
        <taxon>Embryophyta</taxon>
        <taxon>Tracheophyta</taxon>
        <taxon>Spermatophyta</taxon>
        <taxon>Magnoliopsida</taxon>
        <taxon>Liliopsida</taxon>
        <taxon>Poales</taxon>
        <taxon>Poaceae</taxon>
        <taxon>BOP clade</taxon>
        <taxon>Oryzoideae</taxon>
        <taxon>Oryzeae</taxon>
        <taxon>Oryzinae</taxon>
        <taxon>Leersia</taxon>
    </lineage>
</organism>
<dbReference type="SUPFAM" id="SSF52058">
    <property type="entry name" value="L domain-like"/>
    <property type="match status" value="2"/>
</dbReference>
<dbReference type="Gramene" id="LPERR01G13610.1">
    <property type="protein sequence ID" value="LPERR01G13610.1"/>
    <property type="gene ID" value="LPERR01G13610"/>
</dbReference>
<evidence type="ECO:0000313" key="14">
    <source>
        <dbReference type="Proteomes" id="UP000032180"/>
    </source>
</evidence>
<feature type="compositionally biased region" description="Polar residues" evidence="7">
    <location>
        <begin position="1132"/>
        <end position="1146"/>
    </location>
</feature>
<dbReference type="EnsemblPlants" id="LPERR01G13610.1">
    <property type="protein sequence ID" value="LPERR01G13610.1"/>
    <property type="gene ID" value="LPERR01G13610"/>
</dbReference>
<dbReference type="FunFam" id="1.10.10.10:FF:000322">
    <property type="entry name" value="Probable disease resistance protein At1g63360"/>
    <property type="match status" value="1"/>
</dbReference>
<name>A0A0D9V0T8_9ORYZ</name>
<protein>
    <recommendedName>
        <fullName evidence="15">NB-ARC domain-containing protein</fullName>
    </recommendedName>
</protein>
<dbReference type="AlphaFoldDB" id="A0A0D9V0T8"/>
<dbReference type="Pfam" id="PF23559">
    <property type="entry name" value="WHD_DRP"/>
    <property type="match status" value="1"/>
</dbReference>
<dbReference type="InterPro" id="IPR057135">
    <property type="entry name" value="At4g27190-like_LRR"/>
</dbReference>
<dbReference type="Pfam" id="PF18052">
    <property type="entry name" value="Rx_N"/>
    <property type="match status" value="1"/>
</dbReference>
<keyword evidence="6" id="KW-0067">ATP-binding</keyword>
<dbReference type="STRING" id="77586.A0A0D9V0T8"/>
<dbReference type="GO" id="GO:0009626">
    <property type="term" value="P:plant-type hypersensitive response"/>
    <property type="evidence" value="ECO:0007669"/>
    <property type="project" value="UniProtKB-ARBA"/>
</dbReference>
<evidence type="ECO:0000259" key="9">
    <source>
        <dbReference type="Pfam" id="PF18052"/>
    </source>
</evidence>
<feature type="domain" description="Disease resistance protein winged helix" evidence="11">
    <location>
        <begin position="424"/>
        <end position="504"/>
    </location>
</feature>
<dbReference type="HOGENOM" id="CLU_000837_8_8_1"/>
<evidence type="ECO:0000256" key="6">
    <source>
        <dbReference type="ARBA" id="ARBA00022840"/>
    </source>
</evidence>
<accession>A0A0D9V0T8</accession>
<reference evidence="13 14" key="1">
    <citation type="submission" date="2012-08" db="EMBL/GenBank/DDBJ databases">
        <title>Oryza genome evolution.</title>
        <authorList>
            <person name="Wing R.A."/>
        </authorList>
    </citation>
    <scope>NUCLEOTIDE SEQUENCE</scope>
</reference>
<dbReference type="InterPro" id="IPR036388">
    <property type="entry name" value="WH-like_DNA-bd_sf"/>
</dbReference>
<feature type="domain" description="Disease resistance N-terminal" evidence="9">
    <location>
        <begin position="4"/>
        <end position="85"/>
    </location>
</feature>
<dbReference type="Gene3D" id="1.20.5.4130">
    <property type="match status" value="1"/>
</dbReference>
<dbReference type="Gene3D" id="1.10.10.10">
    <property type="entry name" value="Winged helix-like DNA-binding domain superfamily/Winged helix DNA-binding domain"/>
    <property type="match status" value="1"/>
</dbReference>
<dbReference type="InterPro" id="IPR002182">
    <property type="entry name" value="NB-ARC"/>
</dbReference>
<sequence>MVKEKASSYLLEQYKVMEGMEEQHKILKLKLPAILDVISDAEKQASEQREGAKAWLEELKAVAYEANEVFDEFKYEALRREGKKKGHYTKLGFDAVKLFPTHNRIIFRYKMGKKLCRIVQNIEVLVIEMNAFRFRFHPKPLVSKQWRLTDSDIIDPKNISSTSRRQDKQNIVRILLDQDNKTDLLVLSIVGIGGLGKTTLAQLVYNDSEIQKHFQLLIWVCVSEPFDVDSIAANIVKQADRHKSVQETNDLATKDKPLQKLQNLVSGQRFLLVLDDVWNRDSDKWEKLKAYLQHGSIGSAVLTTTRDEKVAQLMQTVSAYNLTALENKFIRDIIDNGAFSLRKDKKTDELVEMIEKFVTKCVGSPLAAKAVGSVLRTKTSVEEWQDILSRSSICNEETGILPILKLSYDDLPSHMKQCFAFFAIFPKDYEIDIDKLIQLWMANGFILEGKVNLLEIHGNHIFNELASRSFFQDMKQAQFGEYGSKHGHCSRRLCKMHDLMHDVALSVMGNECAAVTEDPIQRESIQSTTRHLLLPYKGPETILNGYLKDSSPAIQILLCDEYIYSPLENLAKYNSVRALKIQQGRFSFPLKAKHLLHLRYLDFSKSNIIALPEEISILYHLQTLNLSDCWFLCQLPKQMNYMAALRHLYTHGCRSLKHMPPDFGRLTSLQTLTFFVAGTGSNCSDVGELQHLDVSGRLELHQLQNVRVPDAIKCRLIMKTKMTELSLVWKEDQSCNETQDCHDKAMEALQPHDELLVLKVDSYKSTTFLPWIGMLKFLVEIDLYDCTTYQNIPQFWQLHDLRVLRLAKLHRLEYLYSVGPNNVISSTFTKLKELELKYLWSFNRWWEVNESQEQLVFPQLEKLVIEGCGELTALPTYDSIMSQSAMPDLKELNLYYLNKFERWQEGEGTHGQPPTFPNLDSIRIVGCPTLTSLPEAPKLSELDIYSQQMVHCIPRYIPLLSTLRLKGEGAETTPPAEHNLVEWVDGTDNRNREYPMAAMELAGFKGFFHSGAQALWERFAQLKDLNISGCDALIHWPEKEFQSLLSLNTLQIRRCNKLKGYAQTPEESTSGRGQLLPRLESLAIYYCESLVEVFNIPPSLKVVMIIHECPKLESIFGQEARKSGLAEGPCGDSSTPSVAMSEPSSSARDHFFPCESLESHSGELPRWYISRFRAAKS</sequence>
<dbReference type="Pfam" id="PF25019">
    <property type="entry name" value="LRR_R13L1-DRL21"/>
    <property type="match status" value="1"/>
</dbReference>